<comment type="caution">
    <text evidence="1">The sequence shown here is derived from an EMBL/GenBank/DDBJ whole genome shotgun (WGS) entry which is preliminary data.</text>
</comment>
<dbReference type="OrthoDB" id="2364950at2759"/>
<organism evidence="1 2">
    <name type="scientific">Funneliformis caledonium</name>
    <dbReference type="NCBI Taxonomy" id="1117310"/>
    <lineage>
        <taxon>Eukaryota</taxon>
        <taxon>Fungi</taxon>
        <taxon>Fungi incertae sedis</taxon>
        <taxon>Mucoromycota</taxon>
        <taxon>Glomeromycotina</taxon>
        <taxon>Glomeromycetes</taxon>
        <taxon>Glomerales</taxon>
        <taxon>Glomeraceae</taxon>
        <taxon>Funneliformis</taxon>
    </lineage>
</organism>
<sequence length="163" mass="18668">TFDFTRICEMCIRNKDYKSRATRNVQGQLNRRMKWDFGTVQKGDNPTKCVVLNLPVFQINIPISDVFWDPTDPSHWICSIASYSIAKGFFTIDLYINSAGDFRISKRLVNEILLNNDGIGKGLIENIWTIGIGLIGIIYSKSNCIWTLKEFGIVHFVQFPIVQ</sequence>
<evidence type="ECO:0000313" key="1">
    <source>
        <dbReference type="EMBL" id="CAG8711624.1"/>
    </source>
</evidence>
<reference evidence="1" key="1">
    <citation type="submission" date="2021-06" db="EMBL/GenBank/DDBJ databases">
        <authorList>
            <person name="Kallberg Y."/>
            <person name="Tangrot J."/>
            <person name="Rosling A."/>
        </authorList>
    </citation>
    <scope>NUCLEOTIDE SEQUENCE</scope>
    <source>
        <strain evidence="1">UK204</strain>
    </source>
</reference>
<dbReference type="AlphaFoldDB" id="A0A9N9HYD5"/>
<evidence type="ECO:0000313" key="2">
    <source>
        <dbReference type="Proteomes" id="UP000789570"/>
    </source>
</evidence>
<dbReference type="Proteomes" id="UP000789570">
    <property type="component" value="Unassembled WGS sequence"/>
</dbReference>
<feature type="non-terminal residue" evidence="1">
    <location>
        <position position="163"/>
    </location>
</feature>
<protein>
    <submittedName>
        <fullName evidence="1">1923_t:CDS:1</fullName>
    </submittedName>
</protein>
<keyword evidence="2" id="KW-1185">Reference proteome</keyword>
<proteinExistence type="predicted"/>
<gene>
    <name evidence="1" type="ORF">FCALED_LOCUS13946</name>
</gene>
<dbReference type="EMBL" id="CAJVPQ010008975">
    <property type="protein sequence ID" value="CAG8711624.1"/>
    <property type="molecule type" value="Genomic_DNA"/>
</dbReference>
<name>A0A9N9HYD5_9GLOM</name>
<accession>A0A9N9HYD5</accession>